<protein>
    <submittedName>
        <fullName evidence="2">Competence protein ComEA</fullName>
    </submittedName>
</protein>
<dbReference type="NCBIfam" id="TIGR00426">
    <property type="entry name" value="competence protein ComEA helix-hairpin-helix repeat region"/>
    <property type="match status" value="1"/>
</dbReference>
<name>A0A244ENY7_PSESX</name>
<dbReference type="SUPFAM" id="SSF47781">
    <property type="entry name" value="RuvA domain 2-like"/>
    <property type="match status" value="1"/>
</dbReference>
<keyword evidence="1" id="KW-0732">Signal</keyword>
<reference evidence="2 3" key="1">
    <citation type="submission" date="2017-01" db="EMBL/GenBank/DDBJ databases">
        <authorList>
            <person name="Mah S.A."/>
            <person name="Swanson W.J."/>
            <person name="Moy G.W."/>
            <person name="Vacquier V.D."/>
        </authorList>
    </citation>
    <scope>NUCLEOTIDE SEQUENCE [LARGE SCALE GENOMIC DNA]</scope>
    <source>
        <strain evidence="2">PDD-32b-74</strain>
    </source>
</reference>
<feature type="chain" id="PRO_5012331563" evidence="1">
    <location>
        <begin position="24"/>
        <end position="109"/>
    </location>
</feature>
<dbReference type="InterPro" id="IPR010994">
    <property type="entry name" value="RuvA_2-like"/>
</dbReference>
<comment type="caution">
    <text evidence="2">The sequence shown here is derived from an EMBL/GenBank/DDBJ whole genome shotgun (WGS) entry which is preliminary data.</text>
</comment>
<dbReference type="Pfam" id="PF12836">
    <property type="entry name" value="HHH_3"/>
    <property type="match status" value="1"/>
</dbReference>
<feature type="signal peptide" evidence="1">
    <location>
        <begin position="1"/>
        <end position="23"/>
    </location>
</feature>
<dbReference type="InterPro" id="IPR004509">
    <property type="entry name" value="Competence_ComEA_HhH"/>
</dbReference>
<dbReference type="PANTHER" id="PTHR21180">
    <property type="entry name" value="ENDONUCLEASE/EXONUCLEASE/PHOSPHATASE FAMILY DOMAIN-CONTAINING PROTEIN 1"/>
    <property type="match status" value="1"/>
</dbReference>
<evidence type="ECO:0000313" key="3">
    <source>
        <dbReference type="Proteomes" id="UP000195128"/>
    </source>
</evidence>
<evidence type="ECO:0000256" key="1">
    <source>
        <dbReference type="SAM" id="SignalP"/>
    </source>
</evidence>
<dbReference type="AlphaFoldDB" id="A0A244ENY7"/>
<dbReference type="Gene3D" id="1.10.150.280">
    <property type="entry name" value="AF1531-like domain"/>
    <property type="match status" value="1"/>
</dbReference>
<dbReference type="PANTHER" id="PTHR21180:SF32">
    <property type="entry name" value="ENDONUCLEASE_EXONUCLEASE_PHOSPHATASE FAMILY DOMAIN-CONTAINING PROTEIN 1"/>
    <property type="match status" value="1"/>
</dbReference>
<dbReference type="GO" id="GO:0015628">
    <property type="term" value="P:protein secretion by the type II secretion system"/>
    <property type="evidence" value="ECO:0007669"/>
    <property type="project" value="TreeGrafter"/>
</dbReference>
<evidence type="ECO:0000313" key="2">
    <source>
        <dbReference type="EMBL" id="OUM06158.1"/>
    </source>
</evidence>
<proteinExistence type="predicted"/>
<dbReference type="InterPro" id="IPR051675">
    <property type="entry name" value="Endo/Exo/Phosphatase_dom_1"/>
</dbReference>
<dbReference type="Proteomes" id="UP000195128">
    <property type="component" value="Unassembled WGS sequence"/>
</dbReference>
<gene>
    <name evidence="2" type="ORF">BW686_17960</name>
</gene>
<dbReference type="GO" id="GO:0015627">
    <property type="term" value="C:type II protein secretion system complex"/>
    <property type="evidence" value="ECO:0007669"/>
    <property type="project" value="TreeGrafter"/>
</dbReference>
<dbReference type="RefSeq" id="WP_084918863.1">
    <property type="nucleotide sequence ID" value="NZ_JAHZNS010000017.1"/>
</dbReference>
<dbReference type="OrthoDB" id="7510573at2"/>
<accession>A0A244ENY7</accession>
<dbReference type="EMBL" id="MTSA01000013">
    <property type="protein sequence ID" value="OUM06158.1"/>
    <property type="molecule type" value="Genomic_DNA"/>
</dbReference>
<sequence length="109" mass="11504">MRTTLFSALVFALLTTTSVAVNAAQVSPPPTQSAAPAVVHEPRSDRVNLNTADAETLQKQLAGIGKNKADAIVAYRDANGAFTSVDELIEVKGIGKALLDKNRDKLSID</sequence>
<organism evidence="2 3">
    <name type="scientific">Pseudomonas syringae</name>
    <dbReference type="NCBI Taxonomy" id="317"/>
    <lineage>
        <taxon>Bacteria</taxon>
        <taxon>Pseudomonadati</taxon>
        <taxon>Pseudomonadota</taxon>
        <taxon>Gammaproteobacteria</taxon>
        <taxon>Pseudomonadales</taxon>
        <taxon>Pseudomonadaceae</taxon>
        <taxon>Pseudomonas</taxon>
    </lineage>
</organism>